<comment type="caution">
    <text evidence="2">The sequence shown here is derived from an EMBL/GenBank/DDBJ whole genome shotgun (WGS) entry which is preliminary data.</text>
</comment>
<evidence type="ECO:0000313" key="3">
    <source>
        <dbReference type="Proteomes" id="UP000037939"/>
    </source>
</evidence>
<proteinExistence type="predicted"/>
<dbReference type="Proteomes" id="UP000037939">
    <property type="component" value="Unassembled WGS sequence"/>
</dbReference>
<evidence type="ECO:0000313" key="2">
    <source>
        <dbReference type="EMBL" id="KPC53334.1"/>
    </source>
</evidence>
<dbReference type="RefSeq" id="WP_053937574.1">
    <property type="nucleotide sequence ID" value="NZ_LAQT01000007.1"/>
</dbReference>
<protein>
    <submittedName>
        <fullName evidence="2">Uncharacterized protein</fullName>
    </submittedName>
</protein>
<dbReference type="AlphaFoldDB" id="A0A0N0GPB7"/>
<feature type="signal peptide" evidence="1">
    <location>
        <begin position="1"/>
        <end position="21"/>
    </location>
</feature>
<reference evidence="2 3" key="1">
    <citation type="submission" date="2015-07" db="EMBL/GenBank/DDBJ databases">
        <title>Draft genome sequence of the Amantichitinum ursilacus IGB-41, a new chitin-degrading bacterium.</title>
        <authorList>
            <person name="Kirstahler P."/>
            <person name="Guenther M."/>
            <person name="Grumaz C."/>
            <person name="Rupp S."/>
            <person name="Zibek S."/>
            <person name="Sohn K."/>
        </authorList>
    </citation>
    <scope>NUCLEOTIDE SEQUENCE [LARGE SCALE GENOMIC DNA]</scope>
    <source>
        <strain evidence="2 3">IGB-41</strain>
    </source>
</reference>
<dbReference type="EMBL" id="LAQT01000007">
    <property type="protein sequence ID" value="KPC53334.1"/>
    <property type="molecule type" value="Genomic_DNA"/>
</dbReference>
<evidence type="ECO:0000256" key="1">
    <source>
        <dbReference type="SAM" id="SignalP"/>
    </source>
</evidence>
<feature type="chain" id="PRO_5005849723" evidence="1">
    <location>
        <begin position="22"/>
        <end position="102"/>
    </location>
</feature>
<sequence>MYLKRYLSYALLALVAMPAFAADAPKLDLTLPESVKEQPKPDAASQAAETQDKANCADLIKERDDLKKDPIDRETGTITLGRKKRLAALDELINKQQCYKAQ</sequence>
<keyword evidence="3" id="KW-1185">Reference proteome</keyword>
<gene>
    <name evidence="2" type="ORF">WG78_09600</name>
</gene>
<accession>A0A0N0GPB7</accession>
<keyword evidence="1" id="KW-0732">Signal</keyword>
<name>A0A0N0GPB7_9NEIS</name>
<organism evidence="2 3">
    <name type="scientific">Amantichitinum ursilacus</name>
    <dbReference type="NCBI Taxonomy" id="857265"/>
    <lineage>
        <taxon>Bacteria</taxon>
        <taxon>Pseudomonadati</taxon>
        <taxon>Pseudomonadota</taxon>
        <taxon>Betaproteobacteria</taxon>
        <taxon>Neisseriales</taxon>
        <taxon>Chitinibacteraceae</taxon>
        <taxon>Amantichitinum</taxon>
    </lineage>
</organism>